<feature type="compositionally biased region" description="Basic and acidic residues" evidence="3">
    <location>
        <begin position="464"/>
        <end position="488"/>
    </location>
</feature>
<dbReference type="PROSITE" id="PS50077">
    <property type="entry name" value="HEAT_REPEAT"/>
    <property type="match status" value="2"/>
</dbReference>
<dbReference type="PANTHER" id="PTHR10648:SF4">
    <property type="entry name" value="PROTEIN PHOSPHATASE 2 (FORMERLY 2A), REGULATORY SUBUNIT A, BETA ISOFORM-RELATED"/>
    <property type="match status" value="1"/>
</dbReference>
<dbReference type="EMBL" id="MIGC01004498">
    <property type="protein sequence ID" value="PHJ18006.1"/>
    <property type="molecule type" value="Genomic_DNA"/>
</dbReference>
<dbReference type="InterPro" id="IPR051023">
    <property type="entry name" value="PP2A_Regulatory_Subunit_A"/>
</dbReference>
<dbReference type="InterPro" id="IPR000357">
    <property type="entry name" value="HEAT"/>
</dbReference>
<dbReference type="RefSeq" id="XP_067919718.1">
    <property type="nucleotide sequence ID" value="XM_068068311.1"/>
</dbReference>
<dbReference type="Gene3D" id="1.25.10.10">
    <property type="entry name" value="Leucine-rich Repeat Variant"/>
    <property type="match status" value="3"/>
</dbReference>
<feature type="region of interest" description="Disordered" evidence="3">
    <location>
        <begin position="685"/>
        <end position="777"/>
    </location>
</feature>
<name>A0A2C6KNP4_9APIC</name>
<dbReference type="Proteomes" id="UP000221165">
    <property type="component" value="Unassembled WGS sequence"/>
</dbReference>
<comment type="caution">
    <text evidence="4">The sequence shown here is derived from an EMBL/GenBank/DDBJ whole genome shotgun (WGS) entry which is preliminary data.</text>
</comment>
<evidence type="ECO:0000256" key="3">
    <source>
        <dbReference type="SAM" id="MobiDB-lite"/>
    </source>
</evidence>
<feature type="compositionally biased region" description="Gly residues" evidence="3">
    <location>
        <begin position="339"/>
        <end position="355"/>
    </location>
</feature>
<feature type="compositionally biased region" description="Polar residues" evidence="3">
    <location>
        <begin position="91"/>
        <end position="111"/>
    </location>
</feature>
<dbReference type="VEuPathDB" id="ToxoDB:CSUI_008175"/>
<dbReference type="GeneID" id="94431522"/>
<feature type="region of interest" description="Disordered" evidence="3">
    <location>
        <begin position="89"/>
        <end position="139"/>
    </location>
</feature>
<dbReference type="OrthoDB" id="340346at2759"/>
<feature type="repeat" description="HEAT" evidence="2">
    <location>
        <begin position="599"/>
        <end position="638"/>
    </location>
</feature>
<feature type="compositionally biased region" description="Low complexity" evidence="3">
    <location>
        <begin position="743"/>
        <end position="757"/>
    </location>
</feature>
<dbReference type="InterPro" id="IPR021133">
    <property type="entry name" value="HEAT_type_2"/>
</dbReference>
<dbReference type="GO" id="GO:0005829">
    <property type="term" value="C:cytosol"/>
    <property type="evidence" value="ECO:0007669"/>
    <property type="project" value="TreeGrafter"/>
</dbReference>
<feature type="compositionally biased region" description="Low complexity" evidence="3">
    <location>
        <begin position="726"/>
        <end position="735"/>
    </location>
</feature>
<evidence type="ECO:0000313" key="4">
    <source>
        <dbReference type="EMBL" id="PHJ18006.1"/>
    </source>
</evidence>
<dbReference type="InterPro" id="IPR011989">
    <property type="entry name" value="ARM-like"/>
</dbReference>
<dbReference type="GO" id="GO:0005634">
    <property type="term" value="C:nucleus"/>
    <property type="evidence" value="ECO:0007669"/>
    <property type="project" value="TreeGrafter"/>
</dbReference>
<dbReference type="SUPFAM" id="SSF48371">
    <property type="entry name" value="ARM repeat"/>
    <property type="match status" value="1"/>
</dbReference>
<evidence type="ECO:0000256" key="2">
    <source>
        <dbReference type="PROSITE-ProRule" id="PRU00103"/>
    </source>
</evidence>
<evidence type="ECO:0000313" key="5">
    <source>
        <dbReference type="Proteomes" id="UP000221165"/>
    </source>
</evidence>
<feature type="repeat" description="HEAT" evidence="2">
    <location>
        <begin position="561"/>
        <end position="599"/>
    </location>
</feature>
<feature type="compositionally biased region" description="Low complexity" evidence="3">
    <location>
        <begin position="442"/>
        <end position="454"/>
    </location>
</feature>
<organism evidence="4 5">
    <name type="scientific">Cystoisospora suis</name>
    <dbReference type="NCBI Taxonomy" id="483139"/>
    <lineage>
        <taxon>Eukaryota</taxon>
        <taxon>Sar</taxon>
        <taxon>Alveolata</taxon>
        <taxon>Apicomplexa</taxon>
        <taxon>Conoidasida</taxon>
        <taxon>Coccidia</taxon>
        <taxon>Eucoccidiorida</taxon>
        <taxon>Eimeriorina</taxon>
        <taxon>Sarcocystidae</taxon>
        <taxon>Cystoisospora</taxon>
    </lineage>
</organism>
<dbReference type="PANTHER" id="PTHR10648">
    <property type="entry name" value="SERINE/THREONINE-PROTEIN PHOSPHATASE PP2A 65 KDA REGULATORY SUBUNIT"/>
    <property type="match status" value="1"/>
</dbReference>
<feature type="non-terminal residue" evidence="4">
    <location>
        <position position="951"/>
    </location>
</feature>
<feature type="compositionally biased region" description="Low complexity" evidence="3">
    <location>
        <begin position="256"/>
        <end position="265"/>
    </location>
</feature>
<protein>
    <submittedName>
        <fullName evidence="4">Heat repeat-containing protein</fullName>
    </submittedName>
</protein>
<dbReference type="Pfam" id="PF02985">
    <property type="entry name" value="HEAT"/>
    <property type="match status" value="1"/>
</dbReference>
<evidence type="ECO:0000256" key="1">
    <source>
        <dbReference type="ARBA" id="ARBA00022737"/>
    </source>
</evidence>
<feature type="region of interest" description="Disordered" evidence="3">
    <location>
        <begin position="237"/>
        <end position="357"/>
    </location>
</feature>
<sequence length="951" mass="98410">MAEHLAFLEEELLGLPDTPPAFKPSQAQQAAALSRLSWVCAAMGPSNTRHLLLPFLYSYQQSIRHCDELLSILAAQWRAVARGVCGPKNASKVSSSLGRQHGSRPSINHNTSSVGGGSVSRSGGHSRFTSSSSLSKGESLSQKSREGVLEAFGSIVKPLEELACMEERCIRDEAVTSLLYLLHFFPDYQTRKLFARRYLIPCACRLVHLEGSFFSKCSAAKLIPALYPFAPRGASADAKMQSTEGGEGETNKRTQSLSSLSNPSGEPGGGSSSSSASSGGGTREGSGTKNINPSTTGGGGASSMDANSSSCSSNASSNSLQNTSTTEGAGGEAGRRAGGDSGGDGGGQEQQGNGGVEVTRRDLKELFEKLLVSDALLVKRDAAIEIPSFIRHWRKARECQASESKPQHHQQHAQSSSRDGEDGGEGARAGDSSAAGEGGGMTSPSSSSGNSSSSATRIGEEEEEGRHNYFHDENLGRGKDGGGERDGGCDVLGSDPDELPESFYFLPALKKLSSDTIDFLRAAAISSLIQLALLFPSPTSTSTSPSSSSPSSSSRFTPALILPFLSDAVSDSSWRVREVVAKALPRLIPFFKAYLSSHLYLLLQQLLRDSALRDVRQQAIRSLGDISTYLSPEEVTQFLVPLIPMLLQENATSPPSSTSFQGGLLSNTATASSLPSGGVATLLPNASSSSSTLSPASSSPGAGGSPGLSNPASQAGSPAGGGLMASNTGGSLLSNNGGGSGSLGSTTTTNSTTTGGPSTAGGGIGGNPSQGGGGAGGGFYQQAVPVVAPPTANSPLNTNSPLLLPVLEVALPVAKHATLAGAQTIIGSLALLVTQREEPHVRMMLAQQAGDFCQLIASTKKGSVETGVEHPEAVKLVEGLCLPLSMTSLTSTLQGGQGGSWTLRVELMKQISPISNAFGLSFFTKYLQNLYLEAFSDQVYDVREAAVDACK</sequence>
<keyword evidence="5" id="KW-1185">Reference proteome</keyword>
<feature type="compositionally biased region" description="Low complexity" evidence="3">
    <location>
        <begin position="302"/>
        <end position="327"/>
    </location>
</feature>
<feature type="compositionally biased region" description="Low complexity" evidence="3">
    <location>
        <begin position="707"/>
        <end position="717"/>
    </location>
</feature>
<reference evidence="4 5" key="1">
    <citation type="journal article" date="2017" name="Int. J. Parasitol.">
        <title>The genome of the protozoan parasite Cystoisospora suis and a reverse vaccinology approach to identify vaccine candidates.</title>
        <authorList>
            <person name="Palmieri N."/>
            <person name="Shrestha A."/>
            <person name="Ruttkowski B."/>
            <person name="Beck T."/>
            <person name="Vogl C."/>
            <person name="Tomley F."/>
            <person name="Blake D.P."/>
            <person name="Joachim A."/>
        </authorList>
    </citation>
    <scope>NUCLEOTIDE SEQUENCE [LARGE SCALE GENOMIC DNA]</scope>
    <source>
        <strain evidence="4 5">Wien I</strain>
    </source>
</reference>
<dbReference type="GO" id="GO:0000159">
    <property type="term" value="C:protein phosphatase type 2A complex"/>
    <property type="evidence" value="ECO:0007669"/>
    <property type="project" value="TreeGrafter"/>
</dbReference>
<accession>A0A2C6KNP4</accession>
<keyword evidence="1" id="KW-0677">Repeat</keyword>
<feature type="compositionally biased region" description="Low complexity" evidence="3">
    <location>
        <begin position="119"/>
        <end position="139"/>
    </location>
</feature>
<dbReference type="InterPro" id="IPR016024">
    <property type="entry name" value="ARM-type_fold"/>
</dbReference>
<feature type="region of interest" description="Disordered" evidence="3">
    <location>
        <begin position="400"/>
        <end position="493"/>
    </location>
</feature>
<proteinExistence type="predicted"/>
<feature type="compositionally biased region" description="Gly residues" evidence="3">
    <location>
        <begin position="758"/>
        <end position="777"/>
    </location>
</feature>
<dbReference type="AlphaFoldDB" id="A0A2C6KNP4"/>
<feature type="compositionally biased region" description="Low complexity" evidence="3">
    <location>
        <begin position="685"/>
        <end position="700"/>
    </location>
</feature>
<gene>
    <name evidence="4" type="ORF">CSUI_008175</name>
</gene>
<dbReference type="GO" id="GO:0019888">
    <property type="term" value="F:protein phosphatase regulator activity"/>
    <property type="evidence" value="ECO:0007669"/>
    <property type="project" value="TreeGrafter"/>
</dbReference>